<accession>A0A392QX03</accession>
<sequence length="43" mass="4383">FLPGSNDGTRCCCGVVEIVFIAVFIDNGTTGVGAHVANAKLES</sequence>
<feature type="non-terminal residue" evidence="1">
    <location>
        <position position="1"/>
    </location>
</feature>
<keyword evidence="2" id="KW-1185">Reference proteome</keyword>
<protein>
    <submittedName>
        <fullName evidence="1">Uncharacterized protein</fullName>
    </submittedName>
</protein>
<name>A0A392QX03_9FABA</name>
<evidence type="ECO:0000313" key="1">
    <source>
        <dbReference type="EMBL" id="MCI28056.1"/>
    </source>
</evidence>
<reference evidence="1 2" key="1">
    <citation type="journal article" date="2018" name="Front. Plant Sci.">
        <title>Red Clover (Trifolium pratense) and Zigzag Clover (T. medium) - A Picture of Genomic Similarities and Differences.</title>
        <authorList>
            <person name="Dluhosova J."/>
            <person name="Istvanek J."/>
            <person name="Nedelnik J."/>
            <person name="Repkova J."/>
        </authorList>
    </citation>
    <scope>NUCLEOTIDE SEQUENCE [LARGE SCALE GENOMIC DNA]</scope>
    <source>
        <strain evidence="2">cv. 10/8</strain>
        <tissue evidence="1">Leaf</tissue>
    </source>
</reference>
<evidence type="ECO:0000313" key="2">
    <source>
        <dbReference type="Proteomes" id="UP000265520"/>
    </source>
</evidence>
<organism evidence="1 2">
    <name type="scientific">Trifolium medium</name>
    <dbReference type="NCBI Taxonomy" id="97028"/>
    <lineage>
        <taxon>Eukaryota</taxon>
        <taxon>Viridiplantae</taxon>
        <taxon>Streptophyta</taxon>
        <taxon>Embryophyta</taxon>
        <taxon>Tracheophyta</taxon>
        <taxon>Spermatophyta</taxon>
        <taxon>Magnoliopsida</taxon>
        <taxon>eudicotyledons</taxon>
        <taxon>Gunneridae</taxon>
        <taxon>Pentapetalae</taxon>
        <taxon>rosids</taxon>
        <taxon>fabids</taxon>
        <taxon>Fabales</taxon>
        <taxon>Fabaceae</taxon>
        <taxon>Papilionoideae</taxon>
        <taxon>50 kb inversion clade</taxon>
        <taxon>NPAAA clade</taxon>
        <taxon>Hologalegina</taxon>
        <taxon>IRL clade</taxon>
        <taxon>Trifolieae</taxon>
        <taxon>Trifolium</taxon>
    </lineage>
</organism>
<dbReference type="EMBL" id="LXQA010163310">
    <property type="protein sequence ID" value="MCI28056.1"/>
    <property type="molecule type" value="Genomic_DNA"/>
</dbReference>
<dbReference type="Proteomes" id="UP000265520">
    <property type="component" value="Unassembled WGS sequence"/>
</dbReference>
<dbReference type="AlphaFoldDB" id="A0A392QX03"/>
<comment type="caution">
    <text evidence="1">The sequence shown here is derived from an EMBL/GenBank/DDBJ whole genome shotgun (WGS) entry which is preliminary data.</text>
</comment>
<proteinExistence type="predicted"/>